<dbReference type="Proteomes" id="UP000195963">
    <property type="component" value="Unassembled WGS sequence"/>
</dbReference>
<proteinExistence type="predicted"/>
<gene>
    <name evidence="1" type="ORF">PMAL9190_00217</name>
</gene>
<accession>A0A1Y6M5I6</accession>
<dbReference type="RefSeq" id="WP_087843535.1">
    <property type="nucleotide sequence ID" value="NZ_FYAK01000001.1"/>
</dbReference>
<sequence length="398" mass="45270">MYTCHNCDTSFSQSECPSCDALAIPLIDPSLNELVAVHAVTLELDIDKKKQTIVPKLGMLWPLQKEDVSYNFIKQVELKFKRKNKFHSYYEKNTDNKIPSHIHKYIQSSASQEDFKLLVKSMTSELTAKIFETGVHKVSSCKIVFMHYRNTKNDDFGKFLAVMVDTKLGFDFTTDSLLLPKSAAHINLEALKQAVSINIDLFSQCYPNTLESEAYLKFIRGSSSAEYFRTAFGCKEKSDNGQSLQNLYEAISQFSVINGLSSDFEENATSKLTGLLAKTKKSETTSFSLSEAATVIESELPKECEHLKDTFITFVNENELLINYYIEPTRKQIEDQHWIDLSDEDHGLIAKLHCNNEIGNSGDGKDVEYNKQTKRLEIRINNSKLREKILRMIEKSGS</sequence>
<reference evidence="2" key="1">
    <citation type="submission" date="2017-06" db="EMBL/GenBank/DDBJ databases">
        <authorList>
            <person name="Rodrigo-Torres L."/>
            <person name="Arahal R.D."/>
            <person name="Lucena T."/>
        </authorList>
    </citation>
    <scope>NUCLEOTIDE SEQUENCE [LARGE SCALE GENOMIC DNA]</scope>
    <source>
        <strain evidence="2">CECT 9190</strain>
    </source>
</reference>
<dbReference type="Pfam" id="PF04245">
    <property type="entry name" value="NA37"/>
    <property type="match status" value="1"/>
</dbReference>
<evidence type="ECO:0000313" key="2">
    <source>
        <dbReference type="Proteomes" id="UP000195963"/>
    </source>
</evidence>
<organism evidence="1 2">
    <name type="scientific">Photobacterium malacitanum</name>
    <dbReference type="NCBI Taxonomy" id="2204294"/>
    <lineage>
        <taxon>Bacteria</taxon>
        <taxon>Pseudomonadati</taxon>
        <taxon>Pseudomonadota</taxon>
        <taxon>Gammaproteobacteria</taxon>
        <taxon>Vibrionales</taxon>
        <taxon>Vibrionaceae</taxon>
        <taxon>Photobacterium</taxon>
    </lineage>
</organism>
<keyword evidence="2" id="KW-1185">Reference proteome</keyword>
<dbReference type="AlphaFoldDB" id="A0A1Y6M5I6"/>
<dbReference type="EMBL" id="FYAK01000001">
    <property type="protein sequence ID" value="SMY31824.1"/>
    <property type="molecule type" value="Genomic_DNA"/>
</dbReference>
<dbReference type="GO" id="GO:0009295">
    <property type="term" value="C:nucleoid"/>
    <property type="evidence" value="ECO:0007669"/>
    <property type="project" value="InterPro"/>
</dbReference>
<protein>
    <submittedName>
        <fullName evidence="1">Nucleoid-associated protein NdpA</fullName>
    </submittedName>
</protein>
<dbReference type="InterPro" id="IPR007358">
    <property type="entry name" value="Nucleoid_associated_NdpA"/>
</dbReference>
<evidence type="ECO:0000313" key="1">
    <source>
        <dbReference type="EMBL" id="SMY31824.1"/>
    </source>
</evidence>
<name>A0A1Y6M5I6_9GAMM</name>